<dbReference type="InterPro" id="IPR016181">
    <property type="entry name" value="Acyl_CoA_acyltransferase"/>
</dbReference>
<dbReference type="SUPFAM" id="SSF55729">
    <property type="entry name" value="Acyl-CoA N-acyltransferases (Nat)"/>
    <property type="match status" value="1"/>
</dbReference>
<dbReference type="GO" id="GO:0016410">
    <property type="term" value="F:N-acyltransferase activity"/>
    <property type="evidence" value="ECO:0007669"/>
    <property type="project" value="TreeGrafter"/>
</dbReference>
<sequence>MTARANLAIAPIDPQRDAPLLHQWLTHPRSVYWEMQDATVEDVEAQFQRINDDPHHHARLGFVDGRPEFIVETYNPRYRELVGVPEIEDGDLGMHVLVAPPAHPRPGFTREVFRAVMQHCFADPAVARVVVEPDIRNLRIARLNKEAGFTIVRQIEMPTKTSALSFCTRDAFADSPLGAHR</sequence>
<evidence type="ECO:0000256" key="1">
    <source>
        <dbReference type="ARBA" id="ARBA00003818"/>
    </source>
</evidence>
<dbReference type="Proteomes" id="UP000642993">
    <property type="component" value="Unassembled WGS sequence"/>
</dbReference>
<gene>
    <name evidence="6" type="ORF">HT102_00080</name>
</gene>
<reference evidence="6" key="1">
    <citation type="submission" date="2020-09" db="EMBL/GenBank/DDBJ databases">
        <title>Hoyosella lacisalsi sp. nov., a halotolerant actinobacterium isolated from soil of Lake Gudzhirganskoe.</title>
        <authorList>
            <person name="Yang Q."/>
            <person name="Guo P.Y."/>
            <person name="Liu S.W."/>
            <person name="Li F.N."/>
            <person name="Sun C.H."/>
        </authorList>
    </citation>
    <scope>NUCLEOTIDE SEQUENCE</scope>
    <source>
        <strain evidence="6">G463</strain>
    </source>
</reference>
<dbReference type="PANTHER" id="PTHR31438:SF1">
    <property type="entry name" value="LYSINE N-ACYLTRANSFERASE C17G9.06C-RELATED"/>
    <property type="match status" value="1"/>
</dbReference>
<dbReference type="Gene3D" id="3.40.630.30">
    <property type="match status" value="1"/>
</dbReference>
<dbReference type="SMART" id="SM01006">
    <property type="entry name" value="AlcB"/>
    <property type="match status" value="1"/>
</dbReference>
<evidence type="ECO:0000256" key="3">
    <source>
        <dbReference type="ARBA" id="ARBA00020586"/>
    </source>
</evidence>
<accession>A0A927J949</accession>
<dbReference type="Pfam" id="PF13523">
    <property type="entry name" value="Acetyltransf_8"/>
    <property type="match status" value="1"/>
</dbReference>
<proteinExistence type="predicted"/>
<organism evidence="6 7">
    <name type="scientific">Lolliginicoccus lacisalsi</name>
    <dbReference type="NCBI Taxonomy" id="2742202"/>
    <lineage>
        <taxon>Bacteria</taxon>
        <taxon>Bacillati</taxon>
        <taxon>Actinomycetota</taxon>
        <taxon>Actinomycetes</taxon>
        <taxon>Mycobacteriales</taxon>
        <taxon>Hoyosellaceae</taxon>
        <taxon>Lolliginicoccus</taxon>
    </lineage>
</organism>
<evidence type="ECO:0000256" key="4">
    <source>
        <dbReference type="ARBA" id="ARBA00031122"/>
    </source>
</evidence>
<keyword evidence="7" id="KW-1185">Reference proteome</keyword>
<comment type="function">
    <text evidence="1">Acyltransferase required for the direct transfer of medium- to long-chain fatty acyl moieties from a carrier protein (MbtL) on to the epsilon-amino group of lysine residue in the mycobactin core.</text>
</comment>
<evidence type="ECO:0000313" key="6">
    <source>
        <dbReference type="EMBL" id="MBD8504883.1"/>
    </source>
</evidence>
<dbReference type="PANTHER" id="PTHR31438">
    <property type="entry name" value="LYSINE N-ACYLTRANSFERASE C17G9.06C-RELATED"/>
    <property type="match status" value="1"/>
</dbReference>
<dbReference type="EMBL" id="JACYWE010000001">
    <property type="protein sequence ID" value="MBD8504883.1"/>
    <property type="molecule type" value="Genomic_DNA"/>
</dbReference>
<dbReference type="GO" id="GO:0019290">
    <property type="term" value="P:siderophore biosynthetic process"/>
    <property type="evidence" value="ECO:0007669"/>
    <property type="project" value="InterPro"/>
</dbReference>
<evidence type="ECO:0000313" key="7">
    <source>
        <dbReference type="Proteomes" id="UP000642993"/>
    </source>
</evidence>
<dbReference type="AlphaFoldDB" id="A0A927J949"/>
<feature type="domain" description="Acyltransferase MbtK/IucB-like conserved" evidence="5">
    <location>
        <begin position="10"/>
        <end position="57"/>
    </location>
</feature>
<comment type="pathway">
    <text evidence="2">Siderophore biosynthesis; mycobactin biosynthesis.</text>
</comment>
<dbReference type="RefSeq" id="WP_192037385.1">
    <property type="nucleotide sequence ID" value="NZ_JACYWE010000001.1"/>
</dbReference>
<comment type="caution">
    <text evidence="6">The sequence shown here is derived from an EMBL/GenBank/DDBJ whole genome shotgun (WGS) entry which is preliminary data.</text>
</comment>
<protein>
    <recommendedName>
        <fullName evidence="3">Lysine N-acyltransferase MbtK</fullName>
    </recommendedName>
    <alternativeName>
        <fullName evidence="4">Mycobactin synthase protein K</fullName>
    </alternativeName>
</protein>
<name>A0A927J949_9ACTN</name>
<evidence type="ECO:0000259" key="5">
    <source>
        <dbReference type="SMART" id="SM01006"/>
    </source>
</evidence>
<dbReference type="InterPro" id="IPR019432">
    <property type="entry name" value="Acyltransferase_MbtK/IucB-like"/>
</dbReference>
<evidence type="ECO:0000256" key="2">
    <source>
        <dbReference type="ARBA" id="ARBA00005102"/>
    </source>
</evidence>